<name>A0AAN9IVN7_CROPI</name>
<dbReference type="EMBL" id="JAYWIO010000001">
    <property type="protein sequence ID" value="KAK7287260.1"/>
    <property type="molecule type" value="Genomic_DNA"/>
</dbReference>
<organism evidence="3 4">
    <name type="scientific">Crotalaria pallida</name>
    <name type="common">Smooth rattlebox</name>
    <name type="synonym">Crotalaria striata</name>
    <dbReference type="NCBI Taxonomy" id="3830"/>
    <lineage>
        <taxon>Eukaryota</taxon>
        <taxon>Viridiplantae</taxon>
        <taxon>Streptophyta</taxon>
        <taxon>Embryophyta</taxon>
        <taxon>Tracheophyta</taxon>
        <taxon>Spermatophyta</taxon>
        <taxon>Magnoliopsida</taxon>
        <taxon>eudicotyledons</taxon>
        <taxon>Gunneridae</taxon>
        <taxon>Pentapetalae</taxon>
        <taxon>rosids</taxon>
        <taxon>fabids</taxon>
        <taxon>Fabales</taxon>
        <taxon>Fabaceae</taxon>
        <taxon>Papilionoideae</taxon>
        <taxon>50 kb inversion clade</taxon>
        <taxon>genistoids sensu lato</taxon>
        <taxon>core genistoids</taxon>
        <taxon>Crotalarieae</taxon>
        <taxon>Crotalaria</taxon>
    </lineage>
</organism>
<keyword evidence="1" id="KW-0808">Transferase</keyword>
<protein>
    <submittedName>
        <fullName evidence="3">Uncharacterized protein</fullName>
    </submittedName>
</protein>
<dbReference type="PANTHER" id="PTHR31625">
    <property type="match status" value="1"/>
</dbReference>
<dbReference type="Gene3D" id="3.30.559.10">
    <property type="entry name" value="Chloramphenicol acetyltransferase-like domain"/>
    <property type="match status" value="2"/>
</dbReference>
<proteinExistence type="predicted"/>
<comment type="caution">
    <text evidence="3">The sequence shown here is derived from an EMBL/GenBank/DDBJ whole genome shotgun (WGS) entry which is preliminary data.</text>
</comment>
<accession>A0AAN9IVN7</accession>
<evidence type="ECO:0000313" key="3">
    <source>
        <dbReference type="EMBL" id="KAK7287260.1"/>
    </source>
</evidence>
<dbReference type="Pfam" id="PF02458">
    <property type="entry name" value="Transferase"/>
    <property type="match status" value="1"/>
</dbReference>
<evidence type="ECO:0000256" key="2">
    <source>
        <dbReference type="ARBA" id="ARBA00023315"/>
    </source>
</evidence>
<keyword evidence="4" id="KW-1185">Reference proteome</keyword>
<dbReference type="Proteomes" id="UP001372338">
    <property type="component" value="Unassembled WGS sequence"/>
</dbReference>
<sequence>MGSPNYSIKVHEHCRITPPVPSVTHSSSLPLTSFDLLWLKFHPAESIFFYSFPTPNTDDYSSYFFDKVVPKLKTSLSLTLQHFLPLTGNIVWPHDSEIPIVKYTPGDEGISLVIAESDADFNHLLDNSSPHEAIESRSFVPHVESSDSIASLISVQVTLIQNGGFCIAFSTHHAFVDGISAVMFIKAWGCISHQVVVGQEESPSLVPELVPFFDRDVIKDTTGRDLFFKYNKEGRSLKILSIFQPKVENSARATFELTCTDIEKLKKMVLFKWDKVVAEEESIITSSKPLYLSSFVVASAYVSVCIAKAIQGVDKDKQKFAFSFMEDCRGRSEPPIPGNYFGNCVWGHFVDSNPMDYTKEDGVIIVAKNIHSKIKILNNKRIREEGYEDVMSKLWALSGDGVNIIAVMGSNRFGMYDIDYGWGRPSKVEMTSVDKGLVFSISDSKGGKGGAEIGLVLNNRVMELFSTFFHAGLLCID</sequence>
<dbReference type="AlphaFoldDB" id="A0AAN9IVN7"/>
<dbReference type="GO" id="GO:0016747">
    <property type="term" value="F:acyltransferase activity, transferring groups other than amino-acyl groups"/>
    <property type="evidence" value="ECO:0007669"/>
    <property type="project" value="UniProtKB-ARBA"/>
</dbReference>
<evidence type="ECO:0000256" key="1">
    <source>
        <dbReference type="ARBA" id="ARBA00022679"/>
    </source>
</evidence>
<gene>
    <name evidence="3" type="ORF">RIF29_00444</name>
</gene>
<reference evidence="3 4" key="1">
    <citation type="submission" date="2024-01" db="EMBL/GenBank/DDBJ databases">
        <title>The genomes of 5 underutilized Papilionoideae crops provide insights into root nodulation and disease resistanc.</title>
        <authorList>
            <person name="Yuan L."/>
        </authorList>
    </citation>
    <scope>NUCLEOTIDE SEQUENCE [LARGE SCALE GENOMIC DNA]</scope>
    <source>
        <strain evidence="3">ZHUSHIDOU_FW_LH</strain>
        <tissue evidence="3">Leaf</tissue>
    </source>
</reference>
<dbReference type="InterPro" id="IPR051504">
    <property type="entry name" value="Plant_metabolite_acyltrans"/>
</dbReference>
<evidence type="ECO:0000313" key="4">
    <source>
        <dbReference type="Proteomes" id="UP001372338"/>
    </source>
</evidence>
<keyword evidence="2" id="KW-0012">Acyltransferase</keyword>
<dbReference type="InterPro" id="IPR023213">
    <property type="entry name" value="CAT-like_dom_sf"/>
</dbReference>